<dbReference type="RefSeq" id="WP_349055853.1">
    <property type="nucleotide sequence ID" value="NZ_JBBMEJ010000001.1"/>
</dbReference>
<proteinExistence type="predicted"/>
<dbReference type="EMBL" id="JBBMEJ010000001">
    <property type="protein sequence ID" value="MEQ2369654.1"/>
    <property type="molecule type" value="Genomic_DNA"/>
</dbReference>
<keyword evidence="2" id="KW-1185">Reference proteome</keyword>
<name>A0ABV1BBU9_9FIRM</name>
<evidence type="ECO:0000313" key="2">
    <source>
        <dbReference type="Proteomes" id="UP001473063"/>
    </source>
</evidence>
<organism evidence="1 2">
    <name type="scientific">Blautia aquisgranensis</name>
    <dbReference type="NCBI Taxonomy" id="3133153"/>
    <lineage>
        <taxon>Bacteria</taxon>
        <taxon>Bacillati</taxon>
        <taxon>Bacillota</taxon>
        <taxon>Clostridia</taxon>
        <taxon>Lachnospirales</taxon>
        <taxon>Lachnospiraceae</taxon>
        <taxon>Blautia</taxon>
    </lineage>
</organism>
<sequence>MGWKEWGIVLLLGILLLVAGLPVSKKNSNSTVVQSSEKTRLECRLEELLSRVEGVGNVEVIIMTGTEGNESGFSMSSQMEVTGVLVAAQGAGSAVTVQNIQQAIMALFQIDANKIRVMKMK</sequence>
<evidence type="ECO:0008006" key="3">
    <source>
        <dbReference type="Google" id="ProtNLM"/>
    </source>
</evidence>
<comment type="caution">
    <text evidence="1">The sequence shown here is derived from an EMBL/GenBank/DDBJ whole genome shotgun (WGS) entry which is preliminary data.</text>
</comment>
<accession>A0ABV1BBU9</accession>
<evidence type="ECO:0000313" key="1">
    <source>
        <dbReference type="EMBL" id="MEQ2369654.1"/>
    </source>
</evidence>
<protein>
    <recommendedName>
        <fullName evidence="3">Stage III sporulation protein AG</fullName>
    </recommendedName>
</protein>
<gene>
    <name evidence="1" type="ORF">WMO28_01625</name>
</gene>
<dbReference type="Proteomes" id="UP001473063">
    <property type="component" value="Unassembled WGS sequence"/>
</dbReference>
<reference evidence="1 2" key="1">
    <citation type="submission" date="2024-03" db="EMBL/GenBank/DDBJ databases">
        <title>Human intestinal bacterial collection.</title>
        <authorList>
            <person name="Pauvert C."/>
            <person name="Hitch T.C.A."/>
            <person name="Clavel T."/>
        </authorList>
    </citation>
    <scope>NUCLEOTIDE SEQUENCE [LARGE SCALE GENOMIC DNA]</scope>
    <source>
        <strain evidence="1 2">CLA-JM-H16</strain>
    </source>
</reference>